<feature type="domain" description="TnsA endonuclease N-terminal" evidence="2">
    <location>
        <begin position="47"/>
        <end position="133"/>
    </location>
</feature>
<protein>
    <submittedName>
        <fullName evidence="3">Heteromeric transposase endonuclease subunit TnsA</fullName>
    </submittedName>
</protein>
<organism evidence="3 4">
    <name type="scientific">Candidatus Marinarcus aquaticus</name>
    <dbReference type="NCBI Taxonomy" id="2044504"/>
    <lineage>
        <taxon>Bacteria</taxon>
        <taxon>Pseudomonadati</taxon>
        <taxon>Campylobacterota</taxon>
        <taxon>Epsilonproteobacteria</taxon>
        <taxon>Campylobacterales</taxon>
        <taxon>Arcobacteraceae</taxon>
        <taxon>Candidatus Marinarcus</taxon>
    </lineage>
</organism>
<dbReference type="GO" id="GO:0004519">
    <property type="term" value="F:endonuclease activity"/>
    <property type="evidence" value="ECO:0007669"/>
    <property type="project" value="UniProtKB-KW"/>
</dbReference>
<feature type="domain" description="TnsA endonuclease C-terminal" evidence="1">
    <location>
        <begin position="136"/>
        <end position="209"/>
    </location>
</feature>
<keyword evidence="3" id="KW-0255">Endonuclease</keyword>
<evidence type="ECO:0000313" key="4">
    <source>
        <dbReference type="Proteomes" id="UP000290657"/>
    </source>
</evidence>
<dbReference type="RefSeq" id="WP_128996910.1">
    <property type="nucleotide sequence ID" value="NZ_PDKN01000009.1"/>
</dbReference>
<reference evidence="3 4" key="1">
    <citation type="submission" date="2017-10" db="EMBL/GenBank/DDBJ databases">
        <title>Genomics of the genus Arcobacter.</title>
        <authorList>
            <person name="Perez-Cataluna A."/>
            <person name="Figueras M.J."/>
        </authorList>
    </citation>
    <scope>NUCLEOTIDE SEQUENCE [LARGE SCALE GENOMIC DNA]</scope>
    <source>
        <strain evidence="3 4">CECT 8987</strain>
    </source>
</reference>
<dbReference type="EMBL" id="PDKN01000009">
    <property type="protein sequence ID" value="RXJ54563.1"/>
    <property type="molecule type" value="Genomic_DNA"/>
</dbReference>
<sequence>MKIPLNRRKIGYTYGSTSGTYSFRSEKSIQFESLLEKKFLTTLEFNDIVLDVISQPLVIDYITANGNKSTYSPDFLVFFKDTNNIQRPPIKPLLVEVKPSNKLIENKDTLKLKFKAAIKFCNEVDYRFKIFNENRIESTQLKNIVFLNRYKEFRADLDYIELIKNHLLAVGHTTVEHLLTHLYVTDLQKSIALSHIWFLLHTKVILTDLNVLLNNNTVIWLNIEEENLGVEI</sequence>
<dbReference type="GO" id="GO:0003676">
    <property type="term" value="F:nucleic acid binding"/>
    <property type="evidence" value="ECO:0007669"/>
    <property type="project" value="InterPro"/>
</dbReference>
<evidence type="ECO:0000313" key="3">
    <source>
        <dbReference type="EMBL" id="RXJ54563.1"/>
    </source>
</evidence>
<dbReference type="Pfam" id="PF08722">
    <property type="entry name" value="Tn7_TnsA-like_N"/>
    <property type="match status" value="1"/>
</dbReference>
<dbReference type="AlphaFoldDB" id="A0A4Q0XP64"/>
<dbReference type="Pfam" id="PF08721">
    <property type="entry name" value="Tn7_Tnp_TnsA_C"/>
    <property type="match status" value="1"/>
</dbReference>
<keyword evidence="4" id="KW-1185">Reference proteome</keyword>
<keyword evidence="3" id="KW-0540">Nuclease</keyword>
<dbReference type="InterPro" id="IPR014833">
    <property type="entry name" value="TnsA_N"/>
</dbReference>
<keyword evidence="3" id="KW-0378">Hydrolase</keyword>
<name>A0A4Q0XP64_9BACT</name>
<dbReference type="OrthoDB" id="881413at2"/>
<dbReference type="Gene3D" id="3.40.1350.10">
    <property type="match status" value="1"/>
</dbReference>
<evidence type="ECO:0000259" key="2">
    <source>
        <dbReference type="Pfam" id="PF08722"/>
    </source>
</evidence>
<comment type="caution">
    <text evidence="3">The sequence shown here is derived from an EMBL/GenBank/DDBJ whole genome shotgun (WGS) entry which is preliminary data.</text>
</comment>
<dbReference type="InterPro" id="IPR011856">
    <property type="entry name" value="tRNA_endonuc-like_dom_sf"/>
</dbReference>
<dbReference type="Proteomes" id="UP000290657">
    <property type="component" value="Unassembled WGS sequence"/>
</dbReference>
<gene>
    <name evidence="3" type="ORF">CRV04_11035</name>
</gene>
<dbReference type="InterPro" id="IPR014832">
    <property type="entry name" value="TnsA_C"/>
</dbReference>
<accession>A0A4Q0XP64</accession>
<evidence type="ECO:0000259" key="1">
    <source>
        <dbReference type="Pfam" id="PF08721"/>
    </source>
</evidence>
<proteinExistence type="predicted"/>